<dbReference type="AlphaFoldDB" id="X1I3S4"/>
<gene>
    <name evidence="1" type="ORF">S03H2_35168</name>
</gene>
<comment type="caution">
    <text evidence="1">The sequence shown here is derived from an EMBL/GenBank/DDBJ whole genome shotgun (WGS) entry which is preliminary data.</text>
</comment>
<name>X1I3S4_9ZZZZ</name>
<protein>
    <recommendedName>
        <fullName evidence="2">TRAM domain-containing protein</fullName>
    </recommendedName>
</protein>
<evidence type="ECO:0008006" key="2">
    <source>
        <dbReference type="Google" id="ProtNLM"/>
    </source>
</evidence>
<accession>X1I3S4</accession>
<reference evidence="1" key="1">
    <citation type="journal article" date="2014" name="Front. Microbiol.">
        <title>High frequency of phylogenetically diverse reductive dehalogenase-homologous genes in deep subseafloor sedimentary metagenomes.</title>
        <authorList>
            <person name="Kawai M."/>
            <person name="Futagami T."/>
            <person name="Toyoda A."/>
            <person name="Takaki Y."/>
            <person name="Nishi S."/>
            <person name="Hori S."/>
            <person name="Arai W."/>
            <person name="Tsubouchi T."/>
            <person name="Morono Y."/>
            <person name="Uchiyama I."/>
            <person name="Ito T."/>
            <person name="Fujiyama A."/>
            <person name="Inagaki F."/>
            <person name="Takami H."/>
        </authorList>
    </citation>
    <scope>NUCLEOTIDE SEQUENCE</scope>
    <source>
        <strain evidence="1">Expedition CK06-06</strain>
    </source>
</reference>
<sequence>MAGIQEKLVLGDKITVHTVRGRDDTVIGRLSDGRVVLFDQKSTFFNLLAPGQSVECHVIFIKENYVIVNPISEPVIVDPTSEPEEIEIVHLPEVEVDDIVEDLEKLIEKVSGNAQVIPKALLRIIQLDQLIIKILKGEA</sequence>
<dbReference type="EMBL" id="BARU01021499">
    <property type="protein sequence ID" value="GAH60744.1"/>
    <property type="molecule type" value="Genomic_DNA"/>
</dbReference>
<evidence type="ECO:0000313" key="1">
    <source>
        <dbReference type="EMBL" id="GAH60744.1"/>
    </source>
</evidence>
<organism evidence="1">
    <name type="scientific">marine sediment metagenome</name>
    <dbReference type="NCBI Taxonomy" id="412755"/>
    <lineage>
        <taxon>unclassified sequences</taxon>
        <taxon>metagenomes</taxon>
        <taxon>ecological metagenomes</taxon>
    </lineage>
</organism>
<proteinExistence type="predicted"/>